<gene>
    <name evidence="2" type="ORF">EYF80_054898</name>
</gene>
<dbReference type="EMBL" id="SRLO01001862">
    <property type="protein sequence ID" value="TNN34938.1"/>
    <property type="molecule type" value="Genomic_DNA"/>
</dbReference>
<dbReference type="Proteomes" id="UP000314294">
    <property type="component" value="Unassembled WGS sequence"/>
</dbReference>
<keyword evidence="3" id="KW-1185">Reference proteome</keyword>
<evidence type="ECO:0000313" key="2">
    <source>
        <dbReference type="EMBL" id="TNN34938.1"/>
    </source>
</evidence>
<dbReference type="AlphaFoldDB" id="A0A4Z2F1M4"/>
<feature type="compositionally biased region" description="Basic and acidic residues" evidence="1">
    <location>
        <begin position="49"/>
        <end position="60"/>
    </location>
</feature>
<organism evidence="2 3">
    <name type="scientific">Liparis tanakae</name>
    <name type="common">Tanaka's snailfish</name>
    <dbReference type="NCBI Taxonomy" id="230148"/>
    <lineage>
        <taxon>Eukaryota</taxon>
        <taxon>Metazoa</taxon>
        <taxon>Chordata</taxon>
        <taxon>Craniata</taxon>
        <taxon>Vertebrata</taxon>
        <taxon>Euteleostomi</taxon>
        <taxon>Actinopterygii</taxon>
        <taxon>Neopterygii</taxon>
        <taxon>Teleostei</taxon>
        <taxon>Neoteleostei</taxon>
        <taxon>Acanthomorphata</taxon>
        <taxon>Eupercaria</taxon>
        <taxon>Perciformes</taxon>
        <taxon>Cottioidei</taxon>
        <taxon>Cottales</taxon>
        <taxon>Liparidae</taxon>
        <taxon>Liparis</taxon>
    </lineage>
</organism>
<evidence type="ECO:0000256" key="1">
    <source>
        <dbReference type="SAM" id="MobiDB-lite"/>
    </source>
</evidence>
<accession>A0A4Z2F1M4</accession>
<sequence length="196" mass="21963">MSCSWSLNVRYMKIAIRKGGKKTTTSWYFLNSVRATLLGGGLEDEDEDSRSQRTEERRDKETARCLLREGIVSAFPYWGSNEAHYSLPPNPFRFVKAIPDTWTHLTQPKRRTSSDNKVAFDDEISPNQAEVGYIGAHCGPSLCAAVSSCSTDLRSVSGSRDQPSKSEDDEWHFVKGVNPRRRKGNKAEERSSAAPC</sequence>
<protein>
    <submittedName>
        <fullName evidence="2">Uncharacterized protein</fullName>
    </submittedName>
</protein>
<name>A0A4Z2F1M4_9TELE</name>
<evidence type="ECO:0000313" key="3">
    <source>
        <dbReference type="Proteomes" id="UP000314294"/>
    </source>
</evidence>
<feature type="compositionally biased region" description="Basic and acidic residues" evidence="1">
    <location>
        <begin position="185"/>
        <end position="196"/>
    </location>
</feature>
<comment type="caution">
    <text evidence="2">The sequence shown here is derived from an EMBL/GenBank/DDBJ whole genome shotgun (WGS) entry which is preliminary data.</text>
</comment>
<reference evidence="2 3" key="1">
    <citation type="submission" date="2019-03" db="EMBL/GenBank/DDBJ databases">
        <title>First draft genome of Liparis tanakae, snailfish: a comprehensive survey of snailfish specific genes.</title>
        <authorList>
            <person name="Kim W."/>
            <person name="Song I."/>
            <person name="Jeong J.-H."/>
            <person name="Kim D."/>
            <person name="Kim S."/>
            <person name="Ryu S."/>
            <person name="Song J.Y."/>
            <person name="Lee S.K."/>
        </authorList>
    </citation>
    <scope>NUCLEOTIDE SEQUENCE [LARGE SCALE GENOMIC DNA]</scope>
    <source>
        <tissue evidence="2">Muscle</tissue>
    </source>
</reference>
<proteinExistence type="predicted"/>
<feature type="region of interest" description="Disordered" evidence="1">
    <location>
        <begin position="41"/>
        <end position="60"/>
    </location>
</feature>
<feature type="region of interest" description="Disordered" evidence="1">
    <location>
        <begin position="154"/>
        <end position="196"/>
    </location>
</feature>